<dbReference type="EMBL" id="MU250580">
    <property type="protein sequence ID" value="KAG7439941.1"/>
    <property type="molecule type" value="Genomic_DNA"/>
</dbReference>
<dbReference type="AlphaFoldDB" id="A0A9P8ALS3"/>
<dbReference type="GeneID" id="66100321"/>
<proteinExistence type="predicted"/>
<organism evidence="2 3">
    <name type="scientific">Guyanagaster necrorhizus</name>
    <dbReference type="NCBI Taxonomy" id="856835"/>
    <lineage>
        <taxon>Eukaryota</taxon>
        <taxon>Fungi</taxon>
        <taxon>Dikarya</taxon>
        <taxon>Basidiomycota</taxon>
        <taxon>Agaricomycotina</taxon>
        <taxon>Agaricomycetes</taxon>
        <taxon>Agaricomycetidae</taxon>
        <taxon>Agaricales</taxon>
        <taxon>Marasmiineae</taxon>
        <taxon>Physalacriaceae</taxon>
        <taxon>Guyanagaster</taxon>
    </lineage>
</organism>
<gene>
    <name evidence="2" type="ORF">BT62DRAFT_1013279</name>
</gene>
<feature type="compositionally biased region" description="Pro residues" evidence="1">
    <location>
        <begin position="287"/>
        <end position="302"/>
    </location>
</feature>
<protein>
    <submittedName>
        <fullName evidence="2">Uncharacterized protein</fullName>
    </submittedName>
</protein>
<dbReference type="RefSeq" id="XP_043033441.1">
    <property type="nucleotide sequence ID" value="XM_043178034.1"/>
</dbReference>
<evidence type="ECO:0000313" key="3">
    <source>
        <dbReference type="Proteomes" id="UP000812287"/>
    </source>
</evidence>
<name>A0A9P8ALS3_9AGAR</name>
<sequence length="446" mass="51437">MSIKAWRAQSINVLELTPPGQDRTCLNIPAESLFNHQSQLRRSTNPKRCEALIIIKYHSSPRIAMQTYTMCWYTTSSKISVTHFVSSPPWRHCKDHHPFHLPRILLTNMSGLYDDTPLCSGNYYGPIAPLNTLDYPATYATPQVIDNGSTESYDQPYTCTQPYSGEFGFIRTPEFYQWRERFEAMNVYNAQSEGISGQCENAYDEEEEYDDEETVDDDRENNYSSLINDELPASKRLRLNETGDAREVNPVLAPRQNQESEIEQETIAEVSTPHLIKVLPRRNEAIPPSPPPALVCPPPRPSPSNETAIQKRSKENLRLLMRKASVSLTCRPNAAENIRRFLASLQRLPGEKMQKGDCVPRLSRLERYRWLREDEWATNVEKTYVNCVGCGRKVQLDKRADAEWYLSLWVKHRDKCPKVYEKWQHREDATQAHTEKENTQKVLVVG</sequence>
<keyword evidence="3" id="KW-1185">Reference proteome</keyword>
<accession>A0A9P8ALS3</accession>
<evidence type="ECO:0000256" key="1">
    <source>
        <dbReference type="SAM" id="MobiDB-lite"/>
    </source>
</evidence>
<reference evidence="2" key="1">
    <citation type="submission" date="2020-11" db="EMBL/GenBank/DDBJ databases">
        <title>Adaptations for nitrogen fixation in a non-lichenized fungal sporocarp promotes dispersal by wood-feeding termites.</title>
        <authorList>
            <consortium name="DOE Joint Genome Institute"/>
            <person name="Koch R.A."/>
            <person name="Yoon G."/>
            <person name="Arayal U."/>
            <person name="Lail K."/>
            <person name="Amirebrahimi M."/>
            <person name="Labutti K."/>
            <person name="Lipzen A."/>
            <person name="Riley R."/>
            <person name="Barry K."/>
            <person name="Henrissat B."/>
            <person name="Grigoriev I.V."/>
            <person name="Herr J.R."/>
            <person name="Aime M.C."/>
        </authorList>
    </citation>
    <scope>NUCLEOTIDE SEQUENCE</scope>
    <source>
        <strain evidence="2">MCA 3950</strain>
    </source>
</reference>
<evidence type="ECO:0000313" key="2">
    <source>
        <dbReference type="EMBL" id="KAG7439941.1"/>
    </source>
</evidence>
<feature type="region of interest" description="Disordered" evidence="1">
    <location>
        <begin position="234"/>
        <end position="265"/>
    </location>
</feature>
<feature type="compositionally biased region" description="Basic and acidic residues" evidence="1">
    <location>
        <begin position="238"/>
        <end position="247"/>
    </location>
</feature>
<dbReference type="OrthoDB" id="2855464at2759"/>
<comment type="caution">
    <text evidence="2">The sequence shown here is derived from an EMBL/GenBank/DDBJ whole genome shotgun (WGS) entry which is preliminary data.</text>
</comment>
<dbReference type="Proteomes" id="UP000812287">
    <property type="component" value="Unassembled WGS sequence"/>
</dbReference>
<feature type="region of interest" description="Disordered" evidence="1">
    <location>
        <begin position="283"/>
        <end position="307"/>
    </location>
</feature>